<evidence type="ECO:0000313" key="2">
    <source>
        <dbReference type="Proteomes" id="UP001211907"/>
    </source>
</evidence>
<dbReference type="AlphaFoldDB" id="A0AAD5SM21"/>
<name>A0AAD5SM21_9FUNG</name>
<feature type="non-terminal residue" evidence="1">
    <location>
        <position position="1"/>
    </location>
</feature>
<proteinExistence type="predicted"/>
<gene>
    <name evidence="1" type="ORF">HK100_010191</name>
</gene>
<feature type="non-terminal residue" evidence="1">
    <location>
        <position position="167"/>
    </location>
</feature>
<organism evidence="1 2">
    <name type="scientific">Physocladia obscura</name>
    <dbReference type="NCBI Taxonomy" id="109957"/>
    <lineage>
        <taxon>Eukaryota</taxon>
        <taxon>Fungi</taxon>
        <taxon>Fungi incertae sedis</taxon>
        <taxon>Chytridiomycota</taxon>
        <taxon>Chytridiomycota incertae sedis</taxon>
        <taxon>Chytridiomycetes</taxon>
        <taxon>Chytridiales</taxon>
        <taxon>Chytriomycetaceae</taxon>
        <taxon>Physocladia</taxon>
    </lineage>
</organism>
<comment type="caution">
    <text evidence="1">The sequence shown here is derived from an EMBL/GenBank/DDBJ whole genome shotgun (WGS) entry which is preliminary data.</text>
</comment>
<accession>A0AAD5SM21</accession>
<sequence>DAHYAALRRYYHERNNRPIPTCPILHVIYQQKANFQKLLHGAADVFLSKQIVIWDTESDGVGGTHELAKTRQYFFRNLLTGASLNILRDSPDYSHQLARNRILQFVQDADYLVAYEPGSCDRNRLKELLGVDLYNQHLDRKLRDFKRMTSPIHTKVPSDSTKIYLPD</sequence>
<dbReference type="Proteomes" id="UP001211907">
    <property type="component" value="Unassembled WGS sequence"/>
</dbReference>
<reference evidence="1" key="1">
    <citation type="submission" date="2020-05" db="EMBL/GenBank/DDBJ databases">
        <title>Phylogenomic resolution of chytrid fungi.</title>
        <authorList>
            <person name="Stajich J.E."/>
            <person name="Amses K."/>
            <person name="Simmons R."/>
            <person name="Seto K."/>
            <person name="Myers J."/>
            <person name="Bonds A."/>
            <person name="Quandt C.A."/>
            <person name="Barry K."/>
            <person name="Liu P."/>
            <person name="Grigoriev I."/>
            <person name="Longcore J.E."/>
            <person name="James T.Y."/>
        </authorList>
    </citation>
    <scope>NUCLEOTIDE SEQUENCE</scope>
    <source>
        <strain evidence="1">JEL0513</strain>
    </source>
</reference>
<dbReference type="EMBL" id="JADGJH010005521">
    <property type="protein sequence ID" value="KAJ3080279.1"/>
    <property type="molecule type" value="Genomic_DNA"/>
</dbReference>
<evidence type="ECO:0000313" key="1">
    <source>
        <dbReference type="EMBL" id="KAJ3080279.1"/>
    </source>
</evidence>
<protein>
    <submittedName>
        <fullName evidence="1">Uncharacterized protein</fullName>
    </submittedName>
</protein>
<keyword evidence="2" id="KW-1185">Reference proteome</keyword>